<dbReference type="PIRSF" id="PIRSF001771">
    <property type="entry name" value="Cyclin_A_B_D_E"/>
    <property type="match status" value="1"/>
</dbReference>
<dbReference type="CDD" id="cd20509">
    <property type="entry name" value="CYCLIN_CCNB1-like_rpt2"/>
    <property type="match status" value="1"/>
</dbReference>
<gene>
    <name evidence="7" type="ORF">NQ317_004337</name>
</gene>
<evidence type="ECO:0008006" key="9">
    <source>
        <dbReference type="Google" id="ProtNLM"/>
    </source>
</evidence>
<dbReference type="InterPro" id="IPR048258">
    <property type="entry name" value="Cyclins_cyclin-box"/>
</dbReference>
<sequence length="379" mass="43237">MSPLASSTAQSPGHRFYKMALRQRTDILNQENINSRLNSKSTFIKPTKGVLIKRPALGEATLKKAEDNALKKPSDVTIVQEKSVNDVKKDTLKKHDNKPKNICNESEDIKSYSSRQLSIIDPDKQSRNEPQMVTEYLTDIFSYLRELESKYSIKNTIWKAIGSTSKMRAILVSWLVEVHSNFQLYLETLHLCIAIIDRYLQDNKNVGRDTLQLVGTSALLVASKYEEMYLPDVKDFVYICDNTCSQSQVDPLSVHFLRRYNKIAQVRDDHHTLGKYLLELCLVDYEMCHIKPSVQAAAACCLAIGVLNEVMDLSKIWTSTLVHYTSYEYSDFKHVIVDLARLIVKSEAPNYQTIRKKYASSKYAKISLNSKLHGPLSEN</sequence>
<dbReference type="EMBL" id="JAPWTJ010003370">
    <property type="protein sequence ID" value="KAJ8957765.1"/>
    <property type="molecule type" value="Genomic_DNA"/>
</dbReference>
<keyword evidence="8" id="KW-1185">Reference proteome</keyword>
<evidence type="ECO:0000259" key="6">
    <source>
        <dbReference type="SMART" id="SM01332"/>
    </source>
</evidence>
<evidence type="ECO:0000256" key="2">
    <source>
        <dbReference type="ARBA" id="ARBA00023127"/>
    </source>
</evidence>
<evidence type="ECO:0000313" key="7">
    <source>
        <dbReference type="EMBL" id="KAJ8957765.1"/>
    </source>
</evidence>
<dbReference type="PROSITE" id="PS00292">
    <property type="entry name" value="CYCLINS"/>
    <property type="match status" value="1"/>
</dbReference>
<evidence type="ECO:0000256" key="3">
    <source>
        <dbReference type="ARBA" id="ARBA00023306"/>
    </source>
</evidence>
<evidence type="ECO:0000256" key="1">
    <source>
        <dbReference type="ARBA" id="ARBA00022618"/>
    </source>
</evidence>
<evidence type="ECO:0000313" key="8">
    <source>
        <dbReference type="Proteomes" id="UP001162164"/>
    </source>
</evidence>
<dbReference type="InterPro" id="IPR046965">
    <property type="entry name" value="Cyclin_A/B-like"/>
</dbReference>
<dbReference type="Pfam" id="PF02984">
    <property type="entry name" value="Cyclin_C"/>
    <property type="match status" value="1"/>
</dbReference>
<keyword evidence="3" id="KW-0131">Cell cycle</keyword>
<comment type="similarity">
    <text evidence="4">Belongs to the cyclin family.</text>
</comment>
<proteinExistence type="inferred from homology"/>
<feature type="domain" description="Cyclin C-terminal" evidence="6">
    <location>
        <begin position="251"/>
        <end position="372"/>
    </location>
</feature>
<dbReference type="Proteomes" id="UP001162164">
    <property type="component" value="Unassembled WGS sequence"/>
</dbReference>
<dbReference type="InterPro" id="IPR013763">
    <property type="entry name" value="Cyclin-like_dom"/>
</dbReference>
<dbReference type="InterPro" id="IPR006671">
    <property type="entry name" value="Cyclin_N"/>
</dbReference>
<evidence type="ECO:0000256" key="4">
    <source>
        <dbReference type="RuleBase" id="RU000383"/>
    </source>
</evidence>
<dbReference type="SMART" id="SM00385">
    <property type="entry name" value="CYCLIN"/>
    <property type="match status" value="2"/>
</dbReference>
<reference evidence="7" key="1">
    <citation type="journal article" date="2023" name="Insect Mol. Biol.">
        <title>Genome sequencing provides insights into the evolution of gene families encoding plant cell wall-degrading enzymes in longhorned beetles.</title>
        <authorList>
            <person name="Shin N.R."/>
            <person name="Okamura Y."/>
            <person name="Kirsch R."/>
            <person name="Pauchet Y."/>
        </authorList>
    </citation>
    <scope>NUCLEOTIDE SEQUENCE</scope>
    <source>
        <strain evidence="7">MMC_N1</strain>
    </source>
</reference>
<dbReference type="PANTHER" id="PTHR10177">
    <property type="entry name" value="CYCLINS"/>
    <property type="match status" value="1"/>
</dbReference>
<dbReference type="InterPro" id="IPR039361">
    <property type="entry name" value="Cyclin"/>
</dbReference>
<name>A0ABQ9ISG9_9CUCU</name>
<dbReference type="SMART" id="SM01332">
    <property type="entry name" value="Cyclin_C"/>
    <property type="match status" value="1"/>
</dbReference>
<accession>A0ABQ9ISG9</accession>
<dbReference type="Pfam" id="PF00134">
    <property type="entry name" value="Cyclin_N"/>
    <property type="match status" value="1"/>
</dbReference>
<dbReference type="InterPro" id="IPR036915">
    <property type="entry name" value="Cyclin-like_sf"/>
</dbReference>
<dbReference type="Gene3D" id="1.10.472.10">
    <property type="entry name" value="Cyclin-like"/>
    <property type="match status" value="3"/>
</dbReference>
<comment type="caution">
    <text evidence="7">The sequence shown here is derived from an EMBL/GenBank/DDBJ whole genome shotgun (WGS) entry which is preliminary data.</text>
</comment>
<protein>
    <recommendedName>
        <fullName evidence="9">Cyclin B</fullName>
    </recommendedName>
</protein>
<keyword evidence="2 4" id="KW-0195">Cyclin</keyword>
<dbReference type="InterPro" id="IPR004367">
    <property type="entry name" value="Cyclin_C-dom"/>
</dbReference>
<evidence type="ECO:0000259" key="5">
    <source>
        <dbReference type="SMART" id="SM00385"/>
    </source>
</evidence>
<feature type="domain" description="Cyclin-like" evidence="5">
    <location>
        <begin position="255"/>
        <end position="345"/>
    </location>
</feature>
<feature type="domain" description="Cyclin-like" evidence="5">
    <location>
        <begin position="173"/>
        <end position="253"/>
    </location>
</feature>
<dbReference type="SUPFAM" id="SSF47954">
    <property type="entry name" value="Cyclin-like"/>
    <property type="match status" value="2"/>
</dbReference>
<organism evidence="7 8">
    <name type="scientific">Molorchus minor</name>
    <dbReference type="NCBI Taxonomy" id="1323400"/>
    <lineage>
        <taxon>Eukaryota</taxon>
        <taxon>Metazoa</taxon>
        <taxon>Ecdysozoa</taxon>
        <taxon>Arthropoda</taxon>
        <taxon>Hexapoda</taxon>
        <taxon>Insecta</taxon>
        <taxon>Pterygota</taxon>
        <taxon>Neoptera</taxon>
        <taxon>Endopterygota</taxon>
        <taxon>Coleoptera</taxon>
        <taxon>Polyphaga</taxon>
        <taxon>Cucujiformia</taxon>
        <taxon>Chrysomeloidea</taxon>
        <taxon>Cerambycidae</taxon>
        <taxon>Lamiinae</taxon>
        <taxon>Monochamini</taxon>
        <taxon>Molorchus</taxon>
    </lineage>
</organism>
<keyword evidence="1" id="KW-0132">Cell division</keyword>